<reference evidence="2" key="1">
    <citation type="submission" date="2016-03" db="EMBL/GenBank/DDBJ databases">
        <authorList>
            <person name="Ploux O."/>
        </authorList>
    </citation>
    <scope>NUCLEOTIDE SEQUENCE</scope>
    <source>
        <strain evidence="2">UC10</strain>
    </source>
</reference>
<name>A0A1Y5PQE3_9MYCO</name>
<gene>
    <name evidence="2" type="ORF">MHPYR_860001</name>
</gene>
<accession>A0A1Y5PQE3</accession>
<evidence type="ECO:0000313" key="2">
    <source>
        <dbReference type="EMBL" id="SBS79630.1"/>
    </source>
</evidence>
<dbReference type="EMBL" id="FLQS01000085">
    <property type="protein sequence ID" value="SBS79630.1"/>
    <property type="molecule type" value="Genomic_DNA"/>
</dbReference>
<proteinExistence type="predicted"/>
<protein>
    <submittedName>
        <fullName evidence="2">Uncharacterized protein</fullName>
    </submittedName>
</protein>
<feature type="region of interest" description="Disordered" evidence="1">
    <location>
        <begin position="45"/>
        <end position="106"/>
    </location>
</feature>
<feature type="compositionally biased region" description="Basic residues" evidence="1">
    <location>
        <begin position="96"/>
        <end position="106"/>
    </location>
</feature>
<organism evidence="2">
    <name type="scientific">uncultured Mycobacterium sp</name>
    <dbReference type="NCBI Taxonomy" id="171292"/>
    <lineage>
        <taxon>Bacteria</taxon>
        <taxon>Bacillati</taxon>
        <taxon>Actinomycetota</taxon>
        <taxon>Actinomycetes</taxon>
        <taxon>Mycobacteriales</taxon>
        <taxon>Mycobacteriaceae</taxon>
        <taxon>Mycobacterium</taxon>
        <taxon>environmental samples</taxon>
    </lineage>
</organism>
<dbReference type="AlphaFoldDB" id="A0A1Y5PQE3"/>
<sequence>MVQITHPGPGRDYFQRRIDEGDSRQRALRSLKRRLARVVYARMKADSRNGGRNGRGLDPGRADYHSRRLAAGALRQMTQLRSRPPQRLALPPRDGKRTRPGRKRYL</sequence>
<evidence type="ECO:0000256" key="1">
    <source>
        <dbReference type="SAM" id="MobiDB-lite"/>
    </source>
</evidence>